<reference evidence="3" key="1">
    <citation type="submission" date="2017-02" db="UniProtKB">
        <authorList>
            <consortium name="WormBaseParasite"/>
        </authorList>
    </citation>
    <scope>IDENTIFICATION</scope>
</reference>
<evidence type="ECO:0000313" key="3">
    <source>
        <dbReference type="WBParaSite" id="EEL_0001005201-mRNA-1"/>
    </source>
</evidence>
<keyword evidence="1" id="KW-0812">Transmembrane</keyword>
<evidence type="ECO:0000256" key="1">
    <source>
        <dbReference type="SAM" id="Phobius"/>
    </source>
</evidence>
<dbReference type="AlphaFoldDB" id="A0A0R3S5I3"/>
<name>A0A0R3S5I3_9BILA</name>
<protein>
    <submittedName>
        <fullName evidence="3">G_PROTEIN_RECEP_F1_2 domain-containing protein</fullName>
    </submittedName>
</protein>
<dbReference type="Proteomes" id="UP000050640">
    <property type="component" value="Unplaced"/>
</dbReference>
<evidence type="ECO:0000313" key="2">
    <source>
        <dbReference type="Proteomes" id="UP000050640"/>
    </source>
</evidence>
<sequence>MNFTINITRIEHLVNATNIKTLTKSDVNHYSHIYGYLIIGPMLLLINIPVFLLVMTREALRVSYLVLAVVFLNSALTGMSIILVAMKRLMISVAAEEQYLLAHYNCIFDNCNHNLINKITVNVMMQIQQVKFQLPILLLTMFFLNG</sequence>
<proteinExistence type="predicted"/>
<dbReference type="WBParaSite" id="EEL_0001005201-mRNA-1">
    <property type="protein sequence ID" value="EEL_0001005201-mRNA-1"/>
    <property type="gene ID" value="EEL_0001005201"/>
</dbReference>
<keyword evidence="2" id="KW-1185">Reference proteome</keyword>
<keyword evidence="1" id="KW-0472">Membrane</keyword>
<keyword evidence="1" id="KW-1133">Transmembrane helix</keyword>
<organism evidence="2 3">
    <name type="scientific">Elaeophora elaphi</name>
    <dbReference type="NCBI Taxonomy" id="1147741"/>
    <lineage>
        <taxon>Eukaryota</taxon>
        <taxon>Metazoa</taxon>
        <taxon>Ecdysozoa</taxon>
        <taxon>Nematoda</taxon>
        <taxon>Chromadorea</taxon>
        <taxon>Rhabditida</taxon>
        <taxon>Spirurina</taxon>
        <taxon>Spiruromorpha</taxon>
        <taxon>Filarioidea</taxon>
        <taxon>Onchocercidae</taxon>
        <taxon>Elaeophora</taxon>
    </lineage>
</organism>
<accession>A0A0R3S5I3</accession>
<feature type="transmembrane region" description="Helical" evidence="1">
    <location>
        <begin position="62"/>
        <end position="85"/>
    </location>
</feature>
<feature type="transmembrane region" description="Helical" evidence="1">
    <location>
        <begin position="33"/>
        <end position="56"/>
    </location>
</feature>